<accession>A0A1N6EJT7</accession>
<reference evidence="3" key="1">
    <citation type="submission" date="2016-12" db="EMBL/GenBank/DDBJ databases">
        <authorList>
            <person name="Varghese N."/>
            <person name="Submissions S."/>
        </authorList>
    </citation>
    <scope>NUCLEOTIDE SEQUENCE [LARGE SCALE GENOMIC DNA]</scope>
    <source>
        <strain evidence="3">DSM 16779</strain>
    </source>
</reference>
<dbReference type="GO" id="GO:0016747">
    <property type="term" value="F:acyltransferase activity, transferring groups other than amino-acyl groups"/>
    <property type="evidence" value="ECO:0007669"/>
    <property type="project" value="InterPro"/>
</dbReference>
<dbReference type="PROSITE" id="PS51186">
    <property type="entry name" value="GNAT"/>
    <property type="match status" value="1"/>
</dbReference>
<evidence type="ECO:0000313" key="2">
    <source>
        <dbReference type="EMBL" id="SIN83221.1"/>
    </source>
</evidence>
<dbReference type="RefSeq" id="WP_074228351.1">
    <property type="nucleotide sequence ID" value="NZ_FSRQ01000001.1"/>
</dbReference>
<dbReference type="Proteomes" id="UP000184782">
    <property type="component" value="Unassembled WGS sequence"/>
</dbReference>
<dbReference type="InterPro" id="IPR000182">
    <property type="entry name" value="GNAT_dom"/>
</dbReference>
<keyword evidence="2" id="KW-0808">Transferase</keyword>
<evidence type="ECO:0000259" key="1">
    <source>
        <dbReference type="PROSITE" id="PS51186"/>
    </source>
</evidence>
<sequence>MITIQKYSDENKANENQKQEIVQFLFKHLEQYGDPETDISDAINYALGFGNKPGGLVITARDEKNDLVGAVVVNKTGMGGYIPENILVYIATDKNLRGKGIGKNLMQEAIDSSQGDIALHCEPENPALHLYKKLGFTSKYLEMRLKKQNVTHYLKYQ</sequence>
<dbReference type="CDD" id="cd04301">
    <property type="entry name" value="NAT_SF"/>
    <property type="match status" value="1"/>
</dbReference>
<proteinExistence type="predicted"/>
<protein>
    <submittedName>
        <fullName evidence="2">Acetyltransferase (GNAT) family protein</fullName>
    </submittedName>
</protein>
<dbReference type="SUPFAM" id="SSF55729">
    <property type="entry name" value="Acyl-CoA N-acyltransferases (Nat)"/>
    <property type="match status" value="1"/>
</dbReference>
<name>A0A1N6EJT7_9FLAO</name>
<feature type="domain" description="N-acetyltransferase" evidence="1">
    <location>
        <begin position="19"/>
        <end position="157"/>
    </location>
</feature>
<organism evidence="2 3">
    <name type="scientific">Chryseobacterium scophthalmum</name>
    <dbReference type="NCBI Taxonomy" id="59733"/>
    <lineage>
        <taxon>Bacteria</taxon>
        <taxon>Pseudomonadati</taxon>
        <taxon>Bacteroidota</taxon>
        <taxon>Flavobacteriia</taxon>
        <taxon>Flavobacteriales</taxon>
        <taxon>Weeksellaceae</taxon>
        <taxon>Chryseobacterium group</taxon>
        <taxon>Chryseobacterium</taxon>
    </lineage>
</organism>
<dbReference type="Pfam" id="PF13508">
    <property type="entry name" value="Acetyltransf_7"/>
    <property type="match status" value="1"/>
</dbReference>
<dbReference type="STRING" id="59733.SAMN05421769_0442"/>
<keyword evidence="3" id="KW-1185">Reference proteome</keyword>
<evidence type="ECO:0000313" key="3">
    <source>
        <dbReference type="Proteomes" id="UP000184782"/>
    </source>
</evidence>
<dbReference type="Gene3D" id="3.40.630.30">
    <property type="match status" value="1"/>
</dbReference>
<gene>
    <name evidence="2" type="ORF">SAMN05421769_0442</name>
</gene>
<dbReference type="InterPro" id="IPR016181">
    <property type="entry name" value="Acyl_CoA_acyltransferase"/>
</dbReference>
<dbReference type="OrthoDB" id="7585366at2"/>
<dbReference type="EMBL" id="FSRQ01000001">
    <property type="protein sequence ID" value="SIN83221.1"/>
    <property type="molecule type" value="Genomic_DNA"/>
</dbReference>
<dbReference type="AlphaFoldDB" id="A0A1N6EJT7"/>